<feature type="region of interest" description="Disordered" evidence="1">
    <location>
        <begin position="429"/>
        <end position="478"/>
    </location>
</feature>
<name>A0A8S1H238_9PELO</name>
<proteinExistence type="predicted"/>
<dbReference type="Proteomes" id="UP000835052">
    <property type="component" value="Unassembled WGS sequence"/>
</dbReference>
<organism evidence="2 3">
    <name type="scientific">Caenorhabditis auriculariae</name>
    <dbReference type="NCBI Taxonomy" id="2777116"/>
    <lineage>
        <taxon>Eukaryota</taxon>
        <taxon>Metazoa</taxon>
        <taxon>Ecdysozoa</taxon>
        <taxon>Nematoda</taxon>
        <taxon>Chromadorea</taxon>
        <taxon>Rhabditida</taxon>
        <taxon>Rhabditina</taxon>
        <taxon>Rhabditomorpha</taxon>
        <taxon>Rhabditoidea</taxon>
        <taxon>Rhabditidae</taxon>
        <taxon>Peloderinae</taxon>
        <taxon>Caenorhabditis</taxon>
    </lineage>
</organism>
<dbReference type="EMBL" id="CAJGYM010000010">
    <property type="protein sequence ID" value="CAD6189392.1"/>
    <property type="molecule type" value="Genomic_DNA"/>
</dbReference>
<feature type="region of interest" description="Disordered" evidence="1">
    <location>
        <begin position="191"/>
        <end position="226"/>
    </location>
</feature>
<keyword evidence="3" id="KW-1185">Reference proteome</keyword>
<accession>A0A8S1H238</accession>
<feature type="compositionally biased region" description="Polar residues" evidence="1">
    <location>
        <begin position="213"/>
        <end position="222"/>
    </location>
</feature>
<gene>
    <name evidence="2" type="ORF">CAUJ_LOCUS5311</name>
</gene>
<reference evidence="2" key="1">
    <citation type="submission" date="2020-10" db="EMBL/GenBank/DDBJ databases">
        <authorList>
            <person name="Kikuchi T."/>
        </authorList>
    </citation>
    <scope>NUCLEOTIDE SEQUENCE</scope>
    <source>
        <strain evidence="2">NKZ352</strain>
    </source>
</reference>
<comment type="caution">
    <text evidence="2">The sequence shown here is derived from an EMBL/GenBank/DDBJ whole genome shotgun (WGS) entry which is preliminary data.</text>
</comment>
<feature type="compositionally biased region" description="Basic and acidic residues" evidence="1">
    <location>
        <begin position="361"/>
        <end position="377"/>
    </location>
</feature>
<evidence type="ECO:0000256" key="1">
    <source>
        <dbReference type="SAM" id="MobiDB-lite"/>
    </source>
</evidence>
<evidence type="ECO:0000313" key="2">
    <source>
        <dbReference type="EMBL" id="CAD6189392.1"/>
    </source>
</evidence>
<sequence>MCPCLSSRSSDVGNVLPETVGLSDWWPSGGSSSSNEPQSTAAPKTVVRVGNFSWAETEAQFIVPLKLLERTKLKMIDSFKTDEFSTNFNILDATGVIPIKIKYKKDFRPDLEYGIPSSVFGNNGPTQPITITGLSGSKLLKIKPFHGVTPEIFIGGKIINQELYRSGNSSAFDLDLESRFQKKTTPSAANFSFKPCKGTSGNPEEGANPPVGLNNSENQQTGAIPPAASNLSESRALFGSTPDAPPKSKDFDEVDGAQRVFGTFVKSTTTDVGGIPEKAANMNTEKEKNSVFDASHLSPIDSASKNAPKIVNAKEVFAKNSTETVPMKPVLSASGGIACGDNTNGLEKSKDSATENAPKNANEKTEKNPNETVRETPDNFSAIRWVKNGNTTEIEGVEKAKGIVSASLEDGEIGDEGEAPENVNQIMEEAEPQNSPSALAEQTFEQGKNMPTDKTSFQQRKKRTIKKVQDLRPPQPPF</sequence>
<dbReference type="AlphaFoldDB" id="A0A8S1H238"/>
<evidence type="ECO:0000313" key="3">
    <source>
        <dbReference type="Proteomes" id="UP000835052"/>
    </source>
</evidence>
<feature type="region of interest" description="Disordered" evidence="1">
    <location>
        <begin position="335"/>
        <end position="387"/>
    </location>
</feature>
<protein>
    <submittedName>
        <fullName evidence="2">Uncharacterized protein</fullName>
    </submittedName>
</protein>